<dbReference type="eggNOG" id="ENOG502SESG">
    <property type="taxonomic scope" value="Eukaryota"/>
</dbReference>
<dbReference type="KEGG" id="ure:UREG_01983"/>
<dbReference type="GO" id="GO:0016233">
    <property type="term" value="P:telomere capping"/>
    <property type="evidence" value="ECO:0007669"/>
    <property type="project" value="InterPro"/>
</dbReference>
<dbReference type="InterPro" id="IPR012340">
    <property type="entry name" value="NA-bd_OB-fold"/>
</dbReference>
<dbReference type="VEuPathDB" id="FungiDB:UREG_01983"/>
<dbReference type="Gene3D" id="2.40.50.140">
    <property type="entry name" value="Nucleic acid-binding proteins"/>
    <property type="match status" value="1"/>
</dbReference>
<dbReference type="GO" id="GO:1990879">
    <property type="term" value="C:CST complex"/>
    <property type="evidence" value="ECO:0007669"/>
    <property type="project" value="InterPro"/>
</dbReference>
<dbReference type="GeneID" id="8440419"/>
<reference evidence="2" key="1">
    <citation type="journal article" date="2009" name="Genome Res.">
        <title>Comparative genomic analyses of the human fungal pathogens Coccidioides and their relatives.</title>
        <authorList>
            <person name="Sharpton T.J."/>
            <person name="Stajich J.E."/>
            <person name="Rounsley S.D."/>
            <person name="Gardner M.J."/>
            <person name="Wortman J.R."/>
            <person name="Jordar V.S."/>
            <person name="Maiti R."/>
            <person name="Kodira C.D."/>
            <person name="Neafsey D.E."/>
            <person name="Zeng Q."/>
            <person name="Hung C.-Y."/>
            <person name="McMahan C."/>
            <person name="Muszewska A."/>
            <person name="Grynberg M."/>
            <person name="Mandel M.A."/>
            <person name="Kellner E.M."/>
            <person name="Barker B.M."/>
            <person name="Galgiani J.N."/>
            <person name="Orbach M.J."/>
            <person name="Kirkland T.N."/>
            <person name="Cole G.T."/>
            <person name="Henn M.R."/>
            <person name="Birren B.W."/>
            <person name="Taylor J.W."/>
        </authorList>
    </citation>
    <scope>NUCLEOTIDE SEQUENCE [LARGE SCALE GENOMIC DNA]</scope>
    <source>
        <strain evidence="2">UAMH 1704</strain>
    </source>
</reference>
<evidence type="ECO:0008006" key="3">
    <source>
        <dbReference type="Google" id="ProtNLM"/>
    </source>
</evidence>
<dbReference type="InParanoid" id="C4JK26"/>
<keyword evidence="2" id="KW-1185">Reference proteome</keyword>
<dbReference type="Pfam" id="PF12658">
    <property type="entry name" value="Ten1"/>
    <property type="match status" value="1"/>
</dbReference>
<proteinExistence type="predicted"/>
<dbReference type="RefSeq" id="XP_002542467.1">
    <property type="nucleotide sequence ID" value="XM_002542421.1"/>
</dbReference>
<evidence type="ECO:0000313" key="2">
    <source>
        <dbReference type="Proteomes" id="UP000002058"/>
    </source>
</evidence>
<sequence>MAQDAPGPLPTQLVFLSEIPNLSSGTKIRFLGCVSKYAVAKGVLTLESPPTADQHRSYGLARPAIDVNINLLLGSLSHSEVDIGSWINIVGYVRQLVPAPNTTRQYQLSRAGSKDKAPQSVYVEALMIIPAGGIRIGEYERVVSESRELYRRLKSSS</sequence>
<dbReference type="HOGENOM" id="CLU_102601_1_0_1"/>
<name>C4JK26_UNCRE</name>
<evidence type="ECO:0000313" key="1">
    <source>
        <dbReference type="EMBL" id="EEP77134.1"/>
    </source>
</evidence>
<dbReference type="Proteomes" id="UP000002058">
    <property type="component" value="Unassembled WGS sequence"/>
</dbReference>
<accession>C4JK26</accession>
<gene>
    <name evidence="1" type="ORF">UREG_01983</name>
</gene>
<organism evidence="1 2">
    <name type="scientific">Uncinocarpus reesii (strain UAMH 1704)</name>
    <dbReference type="NCBI Taxonomy" id="336963"/>
    <lineage>
        <taxon>Eukaryota</taxon>
        <taxon>Fungi</taxon>
        <taxon>Dikarya</taxon>
        <taxon>Ascomycota</taxon>
        <taxon>Pezizomycotina</taxon>
        <taxon>Eurotiomycetes</taxon>
        <taxon>Eurotiomycetidae</taxon>
        <taxon>Onygenales</taxon>
        <taxon>Onygenaceae</taxon>
        <taxon>Uncinocarpus</taxon>
    </lineage>
</organism>
<dbReference type="OMA" id="GCVTHYT"/>
<dbReference type="InterPro" id="IPR024222">
    <property type="entry name" value="Ten1_fungal"/>
</dbReference>
<protein>
    <recommendedName>
        <fullName evidence="3">CST complex subunit Ten1</fullName>
    </recommendedName>
</protein>
<dbReference type="AlphaFoldDB" id="C4JK26"/>
<dbReference type="OrthoDB" id="5275361at2759"/>
<dbReference type="EMBL" id="CH476615">
    <property type="protein sequence ID" value="EEP77134.1"/>
    <property type="molecule type" value="Genomic_DNA"/>
</dbReference>
<dbReference type="GO" id="GO:0043047">
    <property type="term" value="F:single-stranded telomeric DNA binding"/>
    <property type="evidence" value="ECO:0007669"/>
    <property type="project" value="InterPro"/>
</dbReference>